<dbReference type="AlphaFoldDB" id="A0A1I3G1L5"/>
<organism evidence="1 2">
    <name type="scientific">Tindallia magadiensis</name>
    <dbReference type="NCBI Taxonomy" id="69895"/>
    <lineage>
        <taxon>Bacteria</taxon>
        <taxon>Bacillati</taxon>
        <taxon>Bacillota</taxon>
        <taxon>Clostridia</taxon>
        <taxon>Peptostreptococcales</taxon>
        <taxon>Tindalliaceae</taxon>
        <taxon>Tindallia</taxon>
    </lineage>
</organism>
<reference evidence="2" key="1">
    <citation type="submission" date="2016-10" db="EMBL/GenBank/DDBJ databases">
        <authorList>
            <person name="Varghese N."/>
            <person name="Submissions S."/>
        </authorList>
    </citation>
    <scope>NUCLEOTIDE SEQUENCE [LARGE SCALE GENOMIC DNA]</scope>
    <source>
        <strain evidence="2">Z-7934</strain>
    </source>
</reference>
<sequence length="151" mass="16644">MIAVSACLMGIPCRYDGKAKYSPQIIGKLKDKEIIAICPEVLGGLPVPRKPVEIMNGTGSQVLRGEKKVYDKEGKDLTSFFLKGARLTLQLLQIHEVKMACLKENSPSCGVNYVYDGKFRNQKLKGSGITSSMLVSNGIDVFSEYEIARIR</sequence>
<dbReference type="Pfam" id="PF04463">
    <property type="entry name" value="2-thiour_desulf"/>
    <property type="match status" value="1"/>
</dbReference>
<keyword evidence="2" id="KW-1185">Reference proteome</keyword>
<evidence type="ECO:0000313" key="2">
    <source>
        <dbReference type="Proteomes" id="UP000199287"/>
    </source>
</evidence>
<name>A0A1I3G1L5_9FIRM</name>
<evidence type="ECO:0000313" key="1">
    <source>
        <dbReference type="EMBL" id="SFI17182.1"/>
    </source>
</evidence>
<proteinExistence type="predicted"/>
<dbReference type="OrthoDB" id="9797779at2"/>
<dbReference type="EMBL" id="FOQA01000007">
    <property type="protein sequence ID" value="SFI17182.1"/>
    <property type="molecule type" value="Genomic_DNA"/>
</dbReference>
<dbReference type="RefSeq" id="WP_093372927.1">
    <property type="nucleotide sequence ID" value="NZ_FOQA01000007.1"/>
</dbReference>
<dbReference type="PANTHER" id="PTHR30087">
    <property type="entry name" value="INNER MEMBRANE PROTEIN"/>
    <property type="match status" value="1"/>
</dbReference>
<gene>
    <name evidence="1" type="ORF">SAMN05192551_107141</name>
</gene>
<dbReference type="Proteomes" id="UP000199287">
    <property type="component" value="Unassembled WGS sequence"/>
</dbReference>
<dbReference type="STRING" id="69895.SAMN05192551_107141"/>
<dbReference type="PANTHER" id="PTHR30087:SF1">
    <property type="entry name" value="HYPOTHETICAL CYTOSOLIC PROTEIN"/>
    <property type="match status" value="1"/>
</dbReference>
<dbReference type="InterPro" id="IPR007553">
    <property type="entry name" value="2-thiour_desulf"/>
</dbReference>
<protein>
    <submittedName>
        <fullName evidence="1">Uncharacterized conserved protein YbbK, DUF523 family</fullName>
    </submittedName>
</protein>
<accession>A0A1I3G1L5</accession>